<sequence>MSKKVFELAAKLDFDTAKIMQKINKNASAAQKRLDAAVLADSNKYCPMQTGTLQKSAIIATVIGSGRISWVTPYARKQYYEYPSKRHNRNPNATGKWFETAKARRMKEWERIANEGYREAGK</sequence>
<evidence type="ECO:0000313" key="1">
    <source>
        <dbReference type="EMBL" id="ERF61801.1"/>
    </source>
</evidence>
<keyword evidence="4" id="KW-1185">Reference proteome</keyword>
<dbReference type="EMBL" id="AVQI01000002">
    <property type="protein sequence ID" value="ERK05124.1"/>
    <property type="molecule type" value="Genomic_DNA"/>
</dbReference>
<dbReference type="AlphaFoldDB" id="U2N122"/>
<dbReference type="Pfam" id="PF11114">
    <property type="entry name" value="Minor_capsid_2"/>
    <property type="match status" value="1"/>
</dbReference>
<dbReference type="eggNOG" id="ENOG5030WRS">
    <property type="taxonomic scope" value="Bacteria"/>
</dbReference>
<evidence type="ECO:0000313" key="2">
    <source>
        <dbReference type="EMBL" id="ERK05124.1"/>
    </source>
</evidence>
<dbReference type="Proteomes" id="UP000016646">
    <property type="component" value="Unassembled WGS sequence"/>
</dbReference>
<organism evidence="1 3">
    <name type="scientific">Treponema socranskii subsp. socranskii VPI DR56BR1116 = ATCC 35536</name>
    <dbReference type="NCBI Taxonomy" id="1125725"/>
    <lineage>
        <taxon>Bacteria</taxon>
        <taxon>Pseudomonadati</taxon>
        <taxon>Spirochaetota</taxon>
        <taxon>Spirochaetia</taxon>
        <taxon>Spirochaetales</taxon>
        <taxon>Treponemataceae</taxon>
        <taxon>Treponema</taxon>
    </lineage>
</organism>
<evidence type="ECO:0000313" key="4">
    <source>
        <dbReference type="Proteomes" id="UP000016646"/>
    </source>
</evidence>
<comment type="caution">
    <text evidence="1">The sequence shown here is derived from an EMBL/GenBank/DDBJ whole genome shotgun (WGS) entry which is preliminary data.</text>
</comment>
<dbReference type="OrthoDB" id="2221953at2"/>
<accession>U2N122</accession>
<dbReference type="EMBL" id="AUZJ01000005">
    <property type="protein sequence ID" value="ERF61801.1"/>
    <property type="molecule type" value="Genomic_DNA"/>
</dbReference>
<protein>
    <submittedName>
        <fullName evidence="1">Minor capsid protein</fullName>
    </submittedName>
</protein>
<dbReference type="InterPro" id="IPR021080">
    <property type="entry name" value="Minor_capsid_protein"/>
</dbReference>
<dbReference type="PATRIC" id="fig|1125725.3.peg.219"/>
<gene>
    <name evidence="2" type="ORF">HMPREF0860_1600</name>
    <name evidence="1" type="ORF">HMPREF1325_1335</name>
</gene>
<dbReference type="RefSeq" id="WP_021329347.1">
    <property type="nucleotide sequence ID" value="NZ_AUZJ01000005.1"/>
</dbReference>
<proteinExistence type="predicted"/>
<evidence type="ECO:0000313" key="3">
    <source>
        <dbReference type="Proteomes" id="UP000016412"/>
    </source>
</evidence>
<dbReference type="Proteomes" id="UP000016412">
    <property type="component" value="Unassembled WGS sequence"/>
</dbReference>
<reference evidence="3 4" key="1">
    <citation type="submission" date="2013-08" db="EMBL/GenBank/DDBJ databases">
        <authorList>
            <person name="Durkin A.S."/>
            <person name="Haft D.R."/>
            <person name="McCorrison J."/>
            <person name="Torralba M."/>
            <person name="Gillis M."/>
            <person name="Haft D.H."/>
            <person name="Methe B."/>
            <person name="Sutton G."/>
            <person name="Nelson K.E."/>
        </authorList>
    </citation>
    <scope>NUCLEOTIDE SEQUENCE [LARGE SCALE GENOMIC DNA]</scope>
    <source>
        <strain evidence="2 4">ATCC 35536</strain>
        <strain evidence="1 3">VPI DR56BR1116</strain>
    </source>
</reference>
<name>U2N122_TRESO</name>
<dbReference type="STRING" id="1125725.HMPREF1325_1335"/>